<organism evidence="7 8">
    <name type="scientific">Plebeiibacterium marinum</name>
    <dbReference type="NCBI Taxonomy" id="2992111"/>
    <lineage>
        <taxon>Bacteria</taxon>
        <taxon>Pseudomonadati</taxon>
        <taxon>Bacteroidota</taxon>
        <taxon>Bacteroidia</taxon>
        <taxon>Marinilabiliales</taxon>
        <taxon>Marinilabiliaceae</taxon>
        <taxon>Plebeiibacterium</taxon>
    </lineage>
</organism>
<dbReference type="Pfam" id="PF22381">
    <property type="entry name" value="Staph_reg_Sar_Rot"/>
    <property type="match status" value="1"/>
</dbReference>
<evidence type="ECO:0000313" key="8">
    <source>
        <dbReference type="Proteomes" id="UP001207408"/>
    </source>
</evidence>
<reference evidence="7" key="1">
    <citation type="submission" date="2022-10" db="EMBL/GenBank/DDBJ databases">
        <authorList>
            <person name="Yu W.X."/>
        </authorList>
    </citation>
    <scope>NUCLEOTIDE SEQUENCE</scope>
    <source>
        <strain evidence="7">D04</strain>
    </source>
</reference>
<comment type="caution">
    <text evidence="7">The sequence shown here is derived from an EMBL/GenBank/DDBJ whole genome shotgun (WGS) entry which is preliminary data.</text>
</comment>
<dbReference type="GO" id="GO:0003700">
    <property type="term" value="F:DNA-binding transcription factor activity"/>
    <property type="evidence" value="ECO:0007669"/>
    <property type="project" value="InterPro"/>
</dbReference>
<accession>A0AAE3MEE0</accession>
<dbReference type="FunFam" id="1.10.10.10:FF:000163">
    <property type="entry name" value="MarR family transcriptional regulator"/>
    <property type="match status" value="1"/>
</dbReference>
<dbReference type="EMBL" id="JAPDPI010000019">
    <property type="protein sequence ID" value="MCW3806070.1"/>
    <property type="molecule type" value="Genomic_DNA"/>
</dbReference>
<dbReference type="PRINTS" id="PR00598">
    <property type="entry name" value="HTHMARR"/>
</dbReference>
<dbReference type="PANTHER" id="PTHR33164:SF5">
    <property type="entry name" value="ORGANIC HYDROPEROXIDE RESISTANCE TRANSCRIPTIONAL REGULATOR"/>
    <property type="match status" value="1"/>
</dbReference>
<keyword evidence="4" id="KW-0238">DNA-binding</keyword>
<keyword evidence="2" id="KW-0963">Cytoplasm</keyword>
<gene>
    <name evidence="7" type="ORF">OM074_10560</name>
</gene>
<dbReference type="GO" id="GO:0005737">
    <property type="term" value="C:cytoplasm"/>
    <property type="evidence" value="ECO:0007669"/>
    <property type="project" value="UniProtKB-SubCell"/>
</dbReference>
<sequence length="146" mass="17060">MAYEQLKLKNQLCFPIYAASRLITREYQPFLDSLSITYPQYLVLMVLWENDCLGVNDIAKKLILNTNTITPLLKRMEQQNLIYRSRSDKDERKVLVQLTNKGKELQEKASKIPEELAKRLLNSNIKLDDLLTLKQSLYDIINLLSK</sequence>
<keyword evidence="5" id="KW-0804">Transcription</keyword>
<feature type="domain" description="HTH marR-type" evidence="6">
    <location>
        <begin position="9"/>
        <end position="142"/>
    </location>
</feature>
<dbReference type="RefSeq" id="WP_301199442.1">
    <property type="nucleotide sequence ID" value="NZ_JAPDPI010000019.1"/>
</dbReference>
<evidence type="ECO:0000256" key="2">
    <source>
        <dbReference type="ARBA" id="ARBA00022490"/>
    </source>
</evidence>
<dbReference type="InterPro" id="IPR000835">
    <property type="entry name" value="HTH_MarR-typ"/>
</dbReference>
<dbReference type="GO" id="GO:0006950">
    <property type="term" value="P:response to stress"/>
    <property type="evidence" value="ECO:0007669"/>
    <property type="project" value="TreeGrafter"/>
</dbReference>
<dbReference type="PROSITE" id="PS50995">
    <property type="entry name" value="HTH_MARR_2"/>
    <property type="match status" value="1"/>
</dbReference>
<protein>
    <submittedName>
        <fullName evidence="7">MarR family transcriptional regulator</fullName>
    </submittedName>
</protein>
<name>A0AAE3MEE0_9BACT</name>
<dbReference type="InterPro" id="IPR036388">
    <property type="entry name" value="WH-like_DNA-bd_sf"/>
</dbReference>
<evidence type="ECO:0000256" key="5">
    <source>
        <dbReference type="ARBA" id="ARBA00023163"/>
    </source>
</evidence>
<evidence type="ECO:0000256" key="4">
    <source>
        <dbReference type="ARBA" id="ARBA00023125"/>
    </source>
</evidence>
<dbReference type="InterPro" id="IPR039422">
    <property type="entry name" value="MarR/SlyA-like"/>
</dbReference>
<dbReference type="SUPFAM" id="SSF46785">
    <property type="entry name" value="Winged helix' DNA-binding domain"/>
    <property type="match status" value="1"/>
</dbReference>
<dbReference type="Gene3D" id="1.10.10.10">
    <property type="entry name" value="Winged helix-like DNA-binding domain superfamily/Winged helix DNA-binding domain"/>
    <property type="match status" value="1"/>
</dbReference>
<keyword evidence="8" id="KW-1185">Reference proteome</keyword>
<evidence type="ECO:0000259" key="6">
    <source>
        <dbReference type="PROSITE" id="PS50995"/>
    </source>
</evidence>
<evidence type="ECO:0000313" key="7">
    <source>
        <dbReference type="EMBL" id="MCW3806070.1"/>
    </source>
</evidence>
<dbReference type="InterPro" id="IPR055166">
    <property type="entry name" value="Transc_reg_Sar_Rot_HTH"/>
</dbReference>
<dbReference type="PANTHER" id="PTHR33164">
    <property type="entry name" value="TRANSCRIPTIONAL REGULATOR, MARR FAMILY"/>
    <property type="match status" value="1"/>
</dbReference>
<evidence type="ECO:0000256" key="1">
    <source>
        <dbReference type="ARBA" id="ARBA00004496"/>
    </source>
</evidence>
<dbReference type="InterPro" id="IPR036390">
    <property type="entry name" value="WH_DNA-bd_sf"/>
</dbReference>
<keyword evidence="3" id="KW-0805">Transcription regulation</keyword>
<dbReference type="Proteomes" id="UP001207408">
    <property type="component" value="Unassembled WGS sequence"/>
</dbReference>
<evidence type="ECO:0000256" key="3">
    <source>
        <dbReference type="ARBA" id="ARBA00023015"/>
    </source>
</evidence>
<comment type="subcellular location">
    <subcellularLocation>
        <location evidence="1">Cytoplasm</location>
    </subcellularLocation>
</comment>
<proteinExistence type="predicted"/>
<dbReference type="GO" id="GO:0003677">
    <property type="term" value="F:DNA binding"/>
    <property type="evidence" value="ECO:0007669"/>
    <property type="project" value="UniProtKB-KW"/>
</dbReference>
<dbReference type="SMART" id="SM00347">
    <property type="entry name" value="HTH_MARR"/>
    <property type="match status" value="1"/>
</dbReference>
<dbReference type="AlphaFoldDB" id="A0AAE3MEE0"/>